<accession>A0ABY8UA98</accession>
<dbReference type="InterPro" id="IPR032675">
    <property type="entry name" value="LRR_dom_sf"/>
</dbReference>
<dbReference type="Gene3D" id="3.80.10.10">
    <property type="entry name" value="Ribonuclease Inhibitor"/>
    <property type="match status" value="1"/>
</dbReference>
<dbReference type="Proteomes" id="UP001244341">
    <property type="component" value="Chromosome 9b"/>
</dbReference>
<evidence type="ECO:0000313" key="3">
    <source>
        <dbReference type="Proteomes" id="UP001244341"/>
    </source>
</evidence>
<evidence type="ECO:0000256" key="1">
    <source>
        <dbReference type="ARBA" id="ARBA00004430"/>
    </source>
</evidence>
<sequence length="578" mass="60573">MENDSDMMASVPLVVLQGIKPLLNLSDIQRARLACKEWAGELAASVNSVKLPPHLWQLSNPKQQRELQRLVTTYWSFKHAILQAGSEQDVCPEAMQAAVSTLRTIAALRSISISNLGSTNSNSSSSSDAGSVSWAVALEGLSGLPDSVISLDLTNARLPGPEGLSLLLQLHHIQHLTLHSSSSGKLQQQHVAAIAGMQQLKSLKLCFRTVAGALAEPLTLDCLGELGKLTHLEIRYTGMQELATGVCFASEDLLPGCKQLVSLVLSRVPTPSLRGLFKLDQLKQVTLLQLAPLDDNQARSLGLCRQLQQLTLDNMPLELLPRLATLTALTALQLSLYSPPAAAAQGLPGGRNLLSLSALVNLQTLSLSGPVLVPAEQVQVFAAAWGRLRKLSLRVTLQGGSRGFAGFKVLEVLRVKPWCGGGSRPAGDAGLGEEEEGPLLSDALGVGGSGSRGSGTGLSSMGSALNKGSGLAVLGQCSQLEELSIVIGDRGLGPRAREAIAALPHLKMLKVCVAADAPAAAVRDLGGWLAGMRQLQWVGVGLEGPGAADALPGLLDRLTCSLPACQVHMLKGRIGAAA</sequence>
<keyword evidence="3" id="KW-1185">Reference proteome</keyword>
<dbReference type="EMBL" id="CP126216">
    <property type="protein sequence ID" value="WIA18284.1"/>
    <property type="molecule type" value="Genomic_DNA"/>
</dbReference>
<protein>
    <recommendedName>
        <fullName evidence="4">F-box domain-containing protein</fullName>
    </recommendedName>
</protein>
<proteinExistence type="predicted"/>
<reference evidence="2 3" key="1">
    <citation type="submission" date="2023-05" db="EMBL/GenBank/DDBJ databases">
        <title>A 100% complete, gapless, phased diploid assembly of the Scenedesmus obliquus UTEX 3031 genome.</title>
        <authorList>
            <person name="Biondi T.C."/>
            <person name="Hanschen E.R."/>
            <person name="Kwon T."/>
            <person name="Eng W."/>
            <person name="Kruse C.P.S."/>
            <person name="Koehler S.I."/>
            <person name="Kunde Y."/>
            <person name="Gleasner C.D."/>
            <person name="You Mak K.T."/>
            <person name="Polle J."/>
            <person name="Hovde B.T."/>
            <person name="Starkenburg S.R."/>
        </authorList>
    </citation>
    <scope>NUCLEOTIDE SEQUENCE [LARGE SCALE GENOMIC DNA]</scope>
    <source>
        <strain evidence="2 3">DOE0152z</strain>
    </source>
</reference>
<evidence type="ECO:0000313" key="2">
    <source>
        <dbReference type="EMBL" id="WIA18284.1"/>
    </source>
</evidence>
<name>A0ABY8UA98_TETOB</name>
<organism evidence="2 3">
    <name type="scientific">Tetradesmus obliquus</name>
    <name type="common">Green alga</name>
    <name type="synonym">Acutodesmus obliquus</name>
    <dbReference type="NCBI Taxonomy" id="3088"/>
    <lineage>
        <taxon>Eukaryota</taxon>
        <taxon>Viridiplantae</taxon>
        <taxon>Chlorophyta</taxon>
        <taxon>core chlorophytes</taxon>
        <taxon>Chlorophyceae</taxon>
        <taxon>CS clade</taxon>
        <taxon>Sphaeropleales</taxon>
        <taxon>Scenedesmaceae</taxon>
        <taxon>Tetradesmus</taxon>
    </lineage>
</organism>
<comment type="subcellular location">
    <subcellularLocation>
        <location evidence="1">Cytoplasm</location>
        <location evidence="1">Cytoskeleton</location>
        <location evidence="1">Cilium axoneme</location>
    </subcellularLocation>
</comment>
<gene>
    <name evidence="2" type="ORF">OEZ85_009750</name>
</gene>
<dbReference type="SUPFAM" id="SSF52047">
    <property type="entry name" value="RNI-like"/>
    <property type="match status" value="1"/>
</dbReference>
<evidence type="ECO:0008006" key="4">
    <source>
        <dbReference type="Google" id="ProtNLM"/>
    </source>
</evidence>